<accession>A0A7W7Z880</accession>
<dbReference type="EC" id="4.2.1.131" evidence="1"/>
<dbReference type="CDD" id="cd21471">
    <property type="entry name" value="CrtC-like"/>
    <property type="match status" value="1"/>
</dbReference>
<sequence length="319" mass="35914">MLHWPNRPTAETTSAGFSLPVPDDGYAWWYIDALSDDGQEGLTIIAFVGSVFSPYYRFARRRGPIDPLNHCALNVALYRAGGNRWTMTERGRRKVARNAQSLVIGPSDLSWDGNALSINIDEVTAPIPGRIRGRVRVIPRAVTQQAFTLNADGNHRWWPIAPSARVEVELASPDLRWQGDGYFDMNAGDVPLEQGFTVWEWSRAALRDGTAILYEAKRRDGGRLDLAIKFDRHGEMESFDAPALQRLPRTPWRVDRSARSEAGARVVRTLEDSPFYARSVIATTLLGEHATLMHESLSLDRFKMPVVQAMLPFRMPRRG</sequence>
<protein>
    <submittedName>
        <fullName evidence="1">Carotenoid 1,2-hydratase</fullName>
        <ecNumber evidence="1">4.2.1.131</ecNumber>
    </submittedName>
</protein>
<gene>
    <name evidence="1" type="ORF">HNR60_004609</name>
</gene>
<proteinExistence type="predicted"/>
<dbReference type="RefSeq" id="WP_184262493.1">
    <property type="nucleotide sequence ID" value="NZ_JACHIH010000048.1"/>
</dbReference>
<evidence type="ECO:0000313" key="2">
    <source>
        <dbReference type="Proteomes" id="UP000542353"/>
    </source>
</evidence>
<evidence type="ECO:0000313" key="1">
    <source>
        <dbReference type="EMBL" id="MBB5049825.1"/>
    </source>
</evidence>
<dbReference type="SUPFAM" id="SSF159245">
    <property type="entry name" value="AttH-like"/>
    <property type="match status" value="1"/>
</dbReference>
<keyword evidence="1" id="KW-0456">Lyase</keyword>
<comment type="caution">
    <text evidence="1">The sequence shown here is derived from an EMBL/GenBank/DDBJ whole genome shotgun (WGS) entry which is preliminary data.</text>
</comment>
<dbReference type="GO" id="GO:0016829">
    <property type="term" value="F:lyase activity"/>
    <property type="evidence" value="ECO:0007669"/>
    <property type="project" value="UniProtKB-KW"/>
</dbReference>
<dbReference type="AlphaFoldDB" id="A0A7W7Z880"/>
<name>A0A7W7Z880_9BRAD</name>
<dbReference type="EMBL" id="JACHIH010000048">
    <property type="protein sequence ID" value="MBB5049825.1"/>
    <property type="molecule type" value="Genomic_DNA"/>
</dbReference>
<reference evidence="1 2" key="1">
    <citation type="submission" date="2020-08" db="EMBL/GenBank/DDBJ databases">
        <title>Genomic Encyclopedia of Type Strains, Phase IV (KMG-IV): sequencing the most valuable type-strain genomes for metagenomic binning, comparative biology and taxonomic classification.</title>
        <authorList>
            <person name="Goeker M."/>
        </authorList>
    </citation>
    <scope>NUCLEOTIDE SEQUENCE [LARGE SCALE GENOMIC DNA]</scope>
    <source>
        <strain evidence="1 2">DSM 12706</strain>
    </source>
</reference>
<organism evidence="1 2">
    <name type="scientific">Rhodopseudomonas rhenobacensis</name>
    <dbReference type="NCBI Taxonomy" id="87461"/>
    <lineage>
        <taxon>Bacteria</taxon>
        <taxon>Pseudomonadati</taxon>
        <taxon>Pseudomonadota</taxon>
        <taxon>Alphaproteobacteria</taxon>
        <taxon>Hyphomicrobiales</taxon>
        <taxon>Nitrobacteraceae</taxon>
        <taxon>Rhodopseudomonas</taxon>
    </lineage>
</organism>
<keyword evidence="2" id="KW-1185">Reference proteome</keyword>
<dbReference type="Proteomes" id="UP000542353">
    <property type="component" value="Unassembled WGS sequence"/>
</dbReference>